<organism evidence="1 2">
    <name type="scientific">Chaetomium globosum (strain ATCC 6205 / CBS 148.51 / DSM 1962 / NBRC 6347 / NRRL 1970)</name>
    <name type="common">Soil fungus</name>
    <dbReference type="NCBI Taxonomy" id="306901"/>
    <lineage>
        <taxon>Eukaryota</taxon>
        <taxon>Fungi</taxon>
        <taxon>Dikarya</taxon>
        <taxon>Ascomycota</taxon>
        <taxon>Pezizomycotina</taxon>
        <taxon>Sordariomycetes</taxon>
        <taxon>Sordariomycetidae</taxon>
        <taxon>Sordariales</taxon>
        <taxon>Chaetomiaceae</taxon>
        <taxon>Chaetomium</taxon>
    </lineage>
</organism>
<name>Q2GML1_CHAGB</name>
<protein>
    <submittedName>
        <fullName evidence="1">Uncharacterized protein</fullName>
    </submittedName>
</protein>
<keyword evidence="2" id="KW-1185">Reference proteome</keyword>
<accession>Q2GML1</accession>
<dbReference type="Proteomes" id="UP000001056">
    <property type="component" value="Unassembled WGS sequence"/>
</dbReference>
<reference evidence="2" key="1">
    <citation type="journal article" date="2015" name="Genome Announc.">
        <title>Draft genome sequence of the cellulolytic fungus Chaetomium globosum.</title>
        <authorList>
            <person name="Cuomo C.A."/>
            <person name="Untereiner W.A."/>
            <person name="Ma L.-J."/>
            <person name="Grabherr M."/>
            <person name="Birren B.W."/>
        </authorList>
    </citation>
    <scope>NUCLEOTIDE SEQUENCE [LARGE SCALE GENOMIC DNA]</scope>
    <source>
        <strain evidence="2">ATCC 6205 / CBS 148.51 / DSM 1962 / NBRC 6347 / NRRL 1970</strain>
    </source>
</reference>
<dbReference type="InParanoid" id="Q2GML1"/>
<gene>
    <name evidence="1" type="ORF">CHGG_10793</name>
</gene>
<dbReference type="VEuPathDB" id="FungiDB:CHGG_10793"/>
<dbReference type="AlphaFoldDB" id="Q2GML1"/>
<dbReference type="HOGENOM" id="CLU_2145585_0_0_1"/>
<proteinExistence type="predicted"/>
<dbReference type="RefSeq" id="XP_001226060.1">
    <property type="nucleotide sequence ID" value="XM_001226059.1"/>
</dbReference>
<dbReference type="EMBL" id="CH408036">
    <property type="protein sequence ID" value="EAQ82975.1"/>
    <property type="molecule type" value="Genomic_DNA"/>
</dbReference>
<evidence type="ECO:0000313" key="2">
    <source>
        <dbReference type="Proteomes" id="UP000001056"/>
    </source>
</evidence>
<dbReference type="GeneID" id="4397174"/>
<evidence type="ECO:0000313" key="1">
    <source>
        <dbReference type="EMBL" id="EAQ82975.1"/>
    </source>
</evidence>
<sequence>MERDLSDELRPLTRGKENRVLTMLQGDAYGEHGAMPGHTRAQSLEEDVEDRRSKTILDAPESFHVGQLSQQIAYLMPVLPKVFARQQQSRPYLVAGDHAPYCRVDGLIVGGL</sequence>